<evidence type="ECO:0000256" key="1">
    <source>
        <dbReference type="ARBA" id="ARBA00011738"/>
    </source>
</evidence>
<dbReference type="RefSeq" id="XP_033167572.1">
    <property type="nucleotide sequence ID" value="XM_033311681.1"/>
</dbReference>
<evidence type="ECO:0000313" key="5">
    <source>
        <dbReference type="RefSeq" id="XP_033167572.1"/>
    </source>
</evidence>
<dbReference type="InterPro" id="IPR004045">
    <property type="entry name" value="Glutathione_S-Trfase_N"/>
</dbReference>
<dbReference type="FunFam" id="1.20.1050.10:FF:000007">
    <property type="entry name" value="Glutathione S-transferase 1-1"/>
    <property type="match status" value="2"/>
</dbReference>
<dbReference type="Proteomes" id="UP000515162">
    <property type="component" value="Chromosome 3R"/>
</dbReference>
<feature type="domain" description="GST N-terminal" evidence="2">
    <location>
        <begin position="253"/>
        <end position="334"/>
    </location>
</feature>
<dbReference type="AlphaFoldDB" id="A0A6P8KJL0"/>
<dbReference type="CDD" id="cd03177">
    <property type="entry name" value="GST_C_Delta_Epsilon"/>
    <property type="match status" value="2"/>
</dbReference>
<dbReference type="GO" id="GO:0004364">
    <property type="term" value="F:glutathione transferase activity"/>
    <property type="evidence" value="ECO:0007669"/>
    <property type="project" value="TreeGrafter"/>
</dbReference>
<reference evidence="5" key="1">
    <citation type="submission" date="2025-08" db="UniProtKB">
        <authorList>
            <consortium name="RefSeq"/>
        </authorList>
    </citation>
    <scope>IDENTIFICATION</scope>
    <source>
        <strain evidence="5">Mau12</strain>
        <tissue evidence="5">Whole Body</tissue>
    </source>
</reference>
<accession>A0A6P8KJL0</accession>
<organism evidence="4 5">
    <name type="scientific">Drosophila mauritiana</name>
    <name type="common">Fruit fly</name>
    <dbReference type="NCBI Taxonomy" id="7226"/>
    <lineage>
        <taxon>Eukaryota</taxon>
        <taxon>Metazoa</taxon>
        <taxon>Ecdysozoa</taxon>
        <taxon>Arthropoda</taxon>
        <taxon>Hexapoda</taxon>
        <taxon>Insecta</taxon>
        <taxon>Pterygota</taxon>
        <taxon>Neoptera</taxon>
        <taxon>Endopterygota</taxon>
        <taxon>Diptera</taxon>
        <taxon>Brachycera</taxon>
        <taxon>Muscomorpha</taxon>
        <taxon>Ephydroidea</taxon>
        <taxon>Drosophilidae</taxon>
        <taxon>Drosophila</taxon>
        <taxon>Sophophora</taxon>
    </lineage>
</organism>
<comment type="subunit">
    <text evidence="1">Homodimer.</text>
</comment>
<dbReference type="Pfam" id="PF00043">
    <property type="entry name" value="GST_C"/>
    <property type="match status" value="2"/>
</dbReference>
<dbReference type="SFLD" id="SFLDG00358">
    <property type="entry name" value="Main_(cytGST)"/>
    <property type="match status" value="2"/>
</dbReference>
<dbReference type="SUPFAM" id="SSF47616">
    <property type="entry name" value="GST C-terminal domain-like"/>
    <property type="match status" value="2"/>
</dbReference>
<feature type="domain" description="GST C-terminal" evidence="3">
    <location>
        <begin position="340"/>
        <end position="460"/>
    </location>
</feature>
<dbReference type="PANTHER" id="PTHR43969">
    <property type="entry name" value="GLUTATHIONE S TRANSFERASE D10, ISOFORM A-RELATED"/>
    <property type="match status" value="1"/>
</dbReference>
<feature type="domain" description="GST C-terminal" evidence="3">
    <location>
        <begin position="125"/>
        <end position="251"/>
    </location>
</feature>
<protein>
    <submittedName>
        <fullName evidence="5">Uncharacterized protein LOC117145861</fullName>
    </submittedName>
</protein>
<dbReference type="InterPro" id="IPR010987">
    <property type="entry name" value="Glutathione-S-Trfase_C-like"/>
</dbReference>
<dbReference type="InterPro" id="IPR004046">
    <property type="entry name" value="GST_C"/>
</dbReference>
<dbReference type="InterPro" id="IPR036282">
    <property type="entry name" value="Glutathione-S-Trfase_C_sf"/>
</dbReference>
<evidence type="ECO:0000259" key="3">
    <source>
        <dbReference type="PROSITE" id="PS50405"/>
    </source>
</evidence>
<dbReference type="SUPFAM" id="SSF52833">
    <property type="entry name" value="Thioredoxin-like"/>
    <property type="match status" value="2"/>
</dbReference>
<dbReference type="PROSITE" id="PS50404">
    <property type="entry name" value="GST_NTER"/>
    <property type="match status" value="2"/>
</dbReference>
<dbReference type="PROSITE" id="PS50405">
    <property type="entry name" value="GST_CTER"/>
    <property type="match status" value="2"/>
</dbReference>
<name>A0A6P8KJL0_DROMA</name>
<dbReference type="InterPro" id="IPR040079">
    <property type="entry name" value="Glutathione_S-Trfase"/>
</dbReference>
<sequence>MGLYIRRLSLSCFDIKREAIYYTNQFWSCHPSNNTQTTEMDFYYSPRGSGCRTVIMVAKALGLELNKKLLNTMEGEQLKPEFVKLNPQHTIPTLVDNGFSIWESRAIAVYLIEQYAKDDTLFPKDPKKQALVNQRLYFDMGTLYDSFAKYYYPLFRTGKSGSDEDFKKIESSFEYLNIFLEGQNYVAGDHLTVADIAILSSVSTFEIFDFDLSKYPNVARWYANAKKVTPGWEENWNGLLELKLARRIPPTLLTMDLYNMSGSPSTRAVMMTAKAVGVEFNSIQVNTFVGEQLEPWFVKINPQHTIPTLVDNGFVIWETRAIVVYLVEQYGKDDSLYPKDPQKQALINQRLYFDMGTLYDGIAKYFFPLLRTGKPGTQENLEKLNAAFDLLNNFLDGQDYVAGNQLSVADIVILATVSTTEMVDFDLMKFPNVDRWYKNAQKVTPGWDENLARIQSAKKFLAENLIEKL</sequence>
<feature type="domain" description="GST N-terminal" evidence="2">
    <location>
        <begin position="38"/>
        <end position="119"/>
    </location>
</feature>
<evidence type="ECO:0000313" key="4">
    <source>
        <dbReference type="Proteomes" id="UP000515162"/>
    </source>
</evidence>
<dbReference type="FunFam" id="3.40.30.10:FF:000034">
    <property type="entry name" value="glutathione S-transferase 1"/>
    <property type="match status" value="2"/>
</dbReference>
<dbReference type="PANTHER" id="PTHR43969:SF9">
    <property type="entry name" value="GLUTATHIONE S TRANSFERASE D10, ISOFORM A-RELATED"/>
    <property type="match status" value="1"/>
</dbReference>
<dbReference type="SFLD" id="SFLDG01153">
    <property type="entry name" value="Main.4:_Theta-like"/>
    <property type="match status" value="1"/>
</dbReference>
<dbReference type="CDD" id="cd03045">
    <property type="entry name" value="GST_N_Delta_Epsilon"/>
    <property type="match status" value="2"/>
</dbReference>
<dbReference type="Pfam" id="PF02798">
    <property type="entry name" value="GST_N"/>
    <property type="match status" value="2"/>
</dbReference>
<gene>
    <name evidence="5" type="primary">LOC117145861</name>
</gene>
<dbReference type="Gene3D" id="3.40.30.10">
    <property type="entry name" value="Glutaredoxin"/>
    <property type="match status" value="2"/>
</dbReference>
<dbReference type="InterPro" id="IPR036249">
    <property type="entry name" value="Thioredoxin-like_sf"/>
</dbReference>
<dbReference type="SFLD" id="SFLDS00019">
    <property type="entry name" value="Glutathione_Transferase_(cytos"/>
    <property type="match status" value="2"/>
</dbReference>
<keyword evidence="4" id="KW-1185">Reference proteome</keyword>
<dbReference type="GO" id="GO:0006749">
    <property type="term" value="P:glutathione metabolic process"/>
    <property type="evidence" value="ECO:0007669"/>
    <property type="project" value="TreeGrafter"/>
</dbReference>
<dbReference type="Gene3D" id="1.20.1050.10">
    <property type="match status" value="2"/>
</dbReference>
<dbReference type="GeneID" id="117145861"/>
<evidence type="ECO:0000259" key="2">
    <source>
        <dbReference type="PROSITE" id="PS50404"/>
    </source>
</evidence>
<proteinExistence type="predicted"/>